<evidence type="ECO:0000313" key="4">
    <source>
        <dbReference type="EMBL" id="OQV21034.1"/>
    </source>
</evidence>
<dbReference type="PANTHER" id="PTHR12566">
    <property type="entry name" value="CYTOPLASMIC POLYADENYLATION ELEMENT BINDING PROTEIN CPEB"/>
    <property type="match status" value="1"/>
</dbReference>
<keyword evidence="5" id="KW-1185">Reference proteome</keyword>
<dbReference type="PROSITE" id="PS50102">
    <property type="entry name" value="RRM"/>
    <property type="match status" value="1"/>
</dbReference>
<dbReference type="GO" id="GO:0043005">
    <property type="term" value="C:neuron projection"/>
    <property type="evidence" value="ECO:0007669"/>
    <property type="project" value="TreeGrafter"/>
</dbReference>
<evidence type="ECO:0000256" key="2">
    <source>
        <dbReference type="PROSITE-ProRule" id="PRU00176"/>
    </source>
</evidence>
<dbReference type="GO" id="GO:0045202">
    <property type="term" value="C:synapse"/>
    <property type="evidence" value="ECO:0007669"/>
    <property type="project" value="TreeGrafter"/>
</dbReference>
<evidence type="ECO:0000256" key="1">
    <source>
        <dbReference type="ARBA" id="ARBA00022884"/>
    </source>
</evidence>
<dbReference type="GO" id="GO:0005737">
    <property type="term" value="C:cytoplasm"/>
    <property type="evidence" value="ECO:0007669"/>
    <property type="project" value="TreeGrafter"/>
</dbReference>
<dbReference type="GO" id="GO:2000766">
    <property type="term" value="P:negative regulation of cytoplasmic translation"/>
    <property type="evidence" value="ECO:0007669"/>
    <property type="project" value="TreeGrafter"/>
</dbReference>
<sequence>MAAQRRVPQLPSSSTNQSVVVWSGVLPARNASKSAFSCKVFLGGVPWDITEKDLMAAFRQFGELRVEWPGIHDKSLKSNRMPKGHLYLIFEEEWSVKCLLGACTYDFHHGQHNWFYKVASKRMLVKSVQVIPWQLADAVYTQPGYDPKHVANMGAGKIFVANLHGMITAEGLAKITNEMFGGVIAATLDTDKTKYPIGSGRVTFGNHESHMMAIRAGMIDIRTAKFSRQIKIDPYLEDSKCSLCNCDLGEFFCRNLMCFRYFCDRCWTWQHGSGEFRDHQWMRRPPRATTSYSSAAEFCPSSGISSGADDLDSLLSSMSL</sequence>
<gene>
    <name evidence="4" type="ORF">BV898_05107</name>
</gene>
<reference evidence="5" key="1">
    <citation type="submission" date="2017-01" db="EMBL/GenBank/DDBJ databases">
        <title>Comparative genomics of anhydrobiosis in the tardigrade Hypsibius dujardini.</title>
        <authorList>
            <person name="Yoshida Y."/>
            <person name="Koutsovoulos G."/>
            <person name="Laetsch D."/>
            <person name="Stevens L."/>
            <person name="Kumar S."/>
            <person name="Horikawa D."/>
            <person name="Ishino K."/>
            <person name="Komine S."/>
            <person name="Tomita M."/>
            <person name="Blaxter M."/>
            <person name="Arakawa K."/>
        </authorList>
    </citation>
    <scope>NUCLEOTIDE SEQUENCE [LARGE SCALE GENOMIC DNA]</scope>
    <source>
        <strain evidence="5">Z151</strain>
    </source>
</reference>
<feature type="domain" description="RRM" evidence="3">
    <location>
        <begin position="156"/>
        <end position="237"/>
    </location>
</feature>
<dbReference type="CDD" id="cd19757">
    <property type="entry name" value="Bbox1"/>
    <property type="match status" value="1"/>
</dbReference>
<dbReference type="EMBL" id="MTYJ01000026">
    <property type="protein sequence ID" value="OQV21034.1"/>
    <property type="molecule type" value="Genomic_DNA"/>
</dbReference>
<organism evidence="4 5">
    <name type="scientific">Hypsibius exemplaris</name>
    <name type="common">Freshwater tardigrade</name>
    <dbReference type="NCBI Taxonomy" id="2072580"/>
    <lineage>
        <taxon>Eukaryota</taxon>
        <taxon>Metazoa</taxon>
        <taxon>Ecdysozoa</taxon>
        <taxon>Tardigrada</taxon>
        <taxon>Eutardigrada</taxon>
        <taxon>Parachela</taxon>
        <taxon>Hypsibioidea</taxon>
        <taxon>Hypsibiidae</taxon>
        <taxon>Hypsibius</taxon>
    </lineage>
</organism>
<evidence type="ECO:0000259" key="3">
    <source>
        <dbReference type="PROSITE" id="PS50102"/>
    </source>
</evidence>
<dbReference type="InterPro" id="IPR012677">
    <property type="entry name" value="Nucleotide-bd_a/b_plait_sf"/>
</dbReference>
<dbReference type="InterPro" id="IPR035979">
    <property type="entry name" value="RBD_domain_sf"/>
</dbReference>
<keyword evidence="1 2" id="KW-0694">RNA-binding</keyword>
<dbReference type="InterPro" id="IPR000504">
    <property type="entry name" value="RRM_dom"/>
</dbReference>
<name>A0A1W0X0Q0_HYPEX</name>
<dbReference type="PANTHER" id="PTHR12566:SF9">
    <property type="entry name" value="CYTOPLASMIC POLYADENYLATION ELEMENT-BINDING PROTEIN 1"/>
    <property type="match status" value="1"/>
</dbReference>
<dbReference type="GO" id="GO:0003730">
    <property type="term" value="F:mRNA 3'-UTR binding"/>
    <property type="evidence" value="ECO:0007669"/>
    <property type="project" value="InterPro"/>
</dbReference>
<dbReference type="Gene3D" id="4.10.640.40">
    <property type="entry name" value="Cytoplasmic polyadenylation element-binding protein, ZZ domain"/>
    <property type="match status" value="1"/>
</dbReference>
<dbReference type="GO" id="GO:0008135">
    <property type="term" value="F:translation factor activity, RNA binding"/>
    <property type="evidence" value="ECO:0007669"/>
    <property type="project" value="TreeGrafter"/>
</dbReference>
<dbReference type="Proteomes" id="UP000192578">
    <property type="component" value="Unassembled WGS sequence"/>
</dbReference>
<dbReference type="GO" id="GO:0005634">
    <property type="term" value="C:nucleus"/>
    <property type="evidence" value="ECO:0007669"/>
    <property type="project" value="TreeGrafter"/>
</dbReference>
<dbReference type="FunFam" id="3.30.70.330:FF:000086">
    <property type="entry name" value="Putative Cytoplasmic polyadenylation element-binding protein 1"/>
    <property type="match status" value="1"/>
</dbReference>
<dbReference type="Pfam" id="PF16366">
    <property type="entry name" value="CEBP_ZZ"/>
    <property type="match status" value="1"/>
</dbReference>
<dbReference type="OrthoDB" id="10033548at2759"/>
<proteinExistence type="predicted"/>
<dbReference type="Gene3D" id="3.30.70.330">
    <property type="match status" value="2"/>
</dbReference>
<dbReference type="InterPro" id="IPR034819">
    <property type="entry name" value="CPEB"/>
</dbReference>
<dbReference type="GO" id="GO:0043022">
    <property type="term" value="F:ribosome binding"/>
    <property type="evidence" value="ECO:0007669"/>
    <property type="project" value="TreeGrafter"/>
</dbReference>
<dbReference type="GO" id="GO:0000900">
    <property type="term" value="F:mRNA regulatory element binding translation repressor activity"/>
    <property type="evidence" value="ECO:0007669"/>
    <property type="project" value="TreeGrafter"/>
</dbReference>
<dbReference type="InterPro" id="IPR032296">
    <property type="entry name" value="CEBP_ZZ"/>
</dbReference>
<protein>
    <submittedName>
        <fullName evidence="4">Cytoplasmic polyadenylation element-binding protein 1-B</fullName>
    </submittedName>
</protein>
<dbReference type="SUPFAM" id="SSF54928">
    <property type="entry name" value="RNA-binding domain, RBD"/>
    <property type="match status" value="1"/>
</dbReference>
<dbReference type="Pfam" id="PF16367">
    <property type="entry name" value="RRM_7"/>
    <property type="match status" value="1"/>
</dbReference>
<evidence type="ECO:0000313" key="5">
    <source>
        <dbReference type="Proteomes" id="UP000192578"/>
    </source>
</evidence>
<dbReference type="InterPro" id="IPR038446">
    <property type="entry name" value="CEBP_ZZ_sf"/>
</dbReference>
<dbReference type="AlphaFoldDB" id="A0A1W0X0Q0"/>
<accession>A0A1W0X0Q0</accession>
<comment type="caution">
    <text evidence="4">The sequence shown here is derived from an EMBL/GenBank/DDBJ whole genome shotgun (WGS) entry which is preliminary data.</text>
</comment>